<dbReference type="PANTHER" id="PTHR43226">
    <property type="entry name" value="XAA-PRO AMINOPEPTIDASE 3"/>
    <property type="match status" value="1"/>
</dbReference>
<evidence type="ECO:0000256" key="4">
    <source>
        <dbReference type="ARBA" id="ARBA00012574"/>
    </source>
</evidence>
<keyword evidence="10" id="KW-1185">Reference proteome</keyword>
<dbReference type="Pfam" id="PF05195">
    <property type="entry name" value="AMP_N"/>
    <property type="match status" value="1"/>
</dbReference>
<feature type="domain" description="Aminopeptidase P N-terminal" evidence="8">
    <location>
        <begin position="48"/>
        <end position="184"/>
    </location>
</feature>
<evidence type="ECO:0000256" key="3">
    <source>
        <dbReference type="ARBA" id="ARBA00008766"/>
    </source>
</evidence>
<evidence type="ECO:0000313" key="9">
    <source>
        <dbReference type="EMBL" id="GAA4023731.1"/>
    </source>
</evidence>
<keyword evidence="6" id="KW-0378">Hydrolase</keyword>
<comment type="catalytic activity">
    <reaction evidence="1">
        <text>Release of any N-terminal amino acid, including proline, that is linked to proline, even from a dipeptide or tripeptide.</text>
        <dbReference type="EC" id="3.4.11.9"/>
    </reaction>
</comment>
<dbReference type="Gene3D" id="3.40.350.10">
    <property type="entry name" value="Creatinase/prolidase N-terminal domain"/>
    <property type="match status" value="1"/>
</dbReference>
<dbReference type="InterPro" id="IPR029149">
    <property type="entry name" value="Creatin/AminoP/Spt16_N"/>
</dbReference>
<dbReference type="InterPro" id="IPR000994">
    <property type="entry name" value="Pept_M24"/>
</dbReference>
<dbReference type="InterPro" id="IPR036005">
    <property type="entry name" value="Creatinase/aminopeptidase-like"/>
</dbReference>
<evidence type="ECO:0000256" key="2">
    <source>
        <dbReference type="ARBA" id="ARBA00001936"/>
    </source>
</evidence>
<gene>
    <name evidence="9" type="ORF">GCM10022232_81190</name>
</gene>
<dbReference type="SUPFAM" id="SSF55920">
    <property type="entry name" value="Creatinase/aminopeptidase"/>
    <property type="match status" value="1"/>
</dbReference>
<keyword evidence="5" id="KW-0479">Metal-binding</keyword>
<dbReference type="InterPro" id="IPR052433">
    <property type="entry name" value="X-Pro_dipept-like"/>
</dbReference>
<dbReference type="EMBL" id="BAAAZX010000035">
    <property type="protein sequence ID" value="GAA4023731.1"/>
    <property type="molecule type" value="Genomic_DNA"/>
</dbReference>
<dbReference type="Pfam" id="PF00557">
    <property type="entry name" value="Peptidase_M24"/>
    <property type="match status" value="1"/>
</dbReference>
<protein>
    <recommendedName>
        <fullName evidence="4">Xaa-Pro aminopeptidase</fullName>
        <ecNumber evidence="4">3.4.11.9</ecNumber>
    </recommendedName>
</protein>
<dbReference type="PANTHER" id="PTHR43226:SF4">
    <property type="entry name" value="XAA-PRO AMINOPEPTIDASE 3"/>
    <property type="match status" value="1"/>
</dbReference>
<keyword evidence="7" id="KW-0464">Manganese</keyword>
<evidence type="ECO:0000256" key="5">
    <source>
        <dbReference type="ARBA" id="ARBA00022723"/>
    </source>
</evidence>
<dbReference type="Gene3D" id="3.90.230.10">
    <property type="entry name" value="Creatinase/methionine aminopeptidase superfamily"/>
    <property type="match status" value="1"/>
</dbReference>
<sequence length="452" mass="48911">MRDGTFSHGKLPHGKLPKLTDIPAFNAYMGTGWATPDRTPRVVPGAAEAAADHRARLAAALPDRTVVLSAGQAPVRSNDTTYDFRPDSDFYWVTGCAVENAVVVLRAGDATLYLPPPAHPGEQAFWRDAQYGELWVGAAPGLDDWAQALGIDVRPLSDLREHVSADEEAGRALAELRMYKDEWEIAQLRRAVDRTVEGFAAVVREIPAAIEGPGERWLQGTFDRYARAYGNGPGYASIVGSGKHAPTLHWVRCDGPVLPDELLLLDLGVEVDSHYTADVTRTFPASGRFSAAQRQVHDLVEKAHRAGLAAVGPGRRFTDFHHAAMEVIAHGLADWGLLPVSVDEALSDTGQHHRRYLVCGIGHHLGLDVHDCARAADEAYQGAAMAPGMVLTVEPGLYFHAHDLTVPPELRGIGVRIEDDILITSEGPEVLSGALPLDAAGLEKWMTTRQAV</sequence>
<dbReference type="EC" id="3.4.11.9" evidence="4"/>
<evidence type="ECO:0000259" key="8">
    <source>
        <dbReference type="SMART" id="SM01011"/>
    </source>
</evidence>
<evidence type="ECO:0000313" key="10">
    <source>
        <dbReference type="Proteomes" id="UP001500456"/>
    </source>
</evidence>
<evidence type="ECO:0000256" key="7">
    <source>
        <dbReference type="ARBA" id="ARBA00023211"/>
    </source>
</evidence>
<name>A0ABP7TB38_9ACTN</name>
<dbReference type="GO" id="GO:0004177">
    <property type="term" value="F:aminopeptidase activity"/>
    <property type="evidence" value="ECO:0007669"/>
    <property type="project" value="UniProtKB-KW"/>
</dbReference>
<evidence type="ECO:0000256" key="6">
    <source>
        <dbReference type="ARBA" id="ARBA00022801"/>
    </source>
</evidence>
<dbReference type="Proteomes" id="UP001500456">
    <property type="component" value="Unassembled WGS sequence"/>
</dbReference>
<evidence type="ECO:0000256" key="1">
    <source>
        <dbReference type="ARBA" id="ARBA00001424"/>
    </source>
</evidence>
<dbReference type="SUPFAM" id="SSF53092">
    <property type="entry name" value="Creatinase/prolidase N-terminal domain"/>
    <property type="match status" value="1"/>
</dbReference>
<reference evidence="10" key="1">
    <citation type="journal article" date="2019" name="Int. J. Syst. Evol. Microbiol.">
        <title>The Global Catalogue of Microorganisms (GCM) 10K type strain sequencing project: providing services to taxonomists for standard genome sequencing and annotation.</title>
        <authorList>
            <consortium name="The Broad Institute Genomics Platform"/>
            <consortium name="The Broad Institute Genome Sequencing Center for Infectious Disease"/>
            <person name="Wu L."/>
            <person name="Ma J."/>
        </authorList>
    </citation>
    <scope>NUCLEOTIDE SEQUENCE [LARGE SCALE GENOMIC DNA]</scope>
    <source>
        <strain evidence="10">JCM 16924</strain>
    </source>
</reference>
<accession>A0ABP7TB38</accession>
<organism evidence="9 10">
    <name type="scientific">Streptomyces plumbiresistens</name>
    <dbReference type="NCBI Taxonomy" id="511811"/>
    <lineage>
        <taxon>Bacteria</taxon>
        <taxon>Bacillati</taxon>
        <taxon>Actinomycetota</taxon>
        <taxon>Actinomycetes</taxon>
        <taxon>Kitasatosporales</taxon>
        <taxon>Streptomycetaceae</taxon>
        <taxon>Streptomyces</taxon>
    </lineage>
</organism>
<dbReference type="InterPro" id="IPR007865">
    <property type="entry name" value="Aminopep_P_N"/>
</dbReference>
<keyword evidence="9" id="KW-0645">Protease</keyword>
<comment type="similarity">
    <text evidence="3">Belongs to the peptidase M24B family.</text>
</comment>
<comment type="caution">
    <text evidence="9">The sequence shown here is derived from an EMBL/GenBank/DDBJ whole genome shotgun (WGS) entry which is preliminary data.</text>
</comment>
<keyword evidence="9" id="KW-0031">Aminopeptidase</keyword>
<dbReference type="SMART" id="SM01011">
    <property type="entry name" value="AMP_N"/>
    <property type="match status" value="1"/>
</dbReference>
<comment type="cofactor">
    <cofactor evidence="2">
        <name>Mn(2+)</name>
        <dbReference type="ChEBI" id="CHEBI:29035"/>
    </cofactor>
</comment>
<proteinExistence type="inferred from homology"/>